<name>A0A1I7Y7C0_9BILA</name>
<dbReference type="AlphaFoldDB" id="A0A1I7Y7C0"/>
<dbReference type="WBParaSite" id="L893_g13407.t1">
    <property type="protein sequence ID" value="L893_g13407.t1"/>
    <property type="gene ID" value="L893_g13407"/>
</dbReference>
<accession>A0A1I7Y7C0</accession>
<feature type="region of interest" description="Disordered" evidence="1">
    <location>
        <begin position="1"/>
        <end position="22"/>
    </location>
</feature>
<keyword evidence="2" id="KW-1185">Reference proteome</keyword>
<dbReference type="Proteomes" id="UP000095287">
    <property type="component" value="Unplaced"/>
</dbReference>
<sequence>MSNPDEPPRYNKRAVASSARQERSRRAIEALRAAQFWPQGDQWYSNELRVVAPPCDPLRKSNSEPPRCHLHAPVLQTPSKAKLPRHNAPVLWPQGAPMDAHRRVARHAAFTQLEEPGTGRNITGPSSGAPSPVPEELIACTSRSFRHHPRTHYGADNISEHATQQTVAVSVAAVRRFLPSRLRFSLSFHSGHSNGRASPRHPAHSAAGAQLEETGHRTSYQRTFLCRTFSRPRGTNRLSCASRSFRHRPRIVWLPPLPPELIPQPTALDAVHDDEEPKTNDKRGLMKYDLTVSNLHTALFVINVSYFFELDSLITK</sequence>
<proteinExistence type="predicted"/>
<organism evidence="2 3">
    <name type="scientific">Steinernema glaseri</name>
    <dbReference type="NCBI Taxonomy" id="37863"/>
    <lineage>
        <taxon>Eukaryota</taxon>
        <taxon>Metazoa</taxon>
        <taxon>Ecdysozoa</taxon>
        <taxon>Nematoda</taxon>
        <taxon>Chromadorea</taxon>
        <taxon>Rhabditida</taxon>
        <taxon>Tylenchina</taxon>
        <taxon>Panagrolaimomorpha</taxon>
        <taxon>Strongyloidoidea</taxon>
        <taxon>Steinernematidae</taxon>
        <taxon>Steinernema</taxon>
    </lineage>
</organism>
<feature type="region of interest" description="Disordered" evidence="1">
    <location>
        <begin position="191"/>
        <end position="216"/>
    </location>
</feature>
<reference evidence="3" key="1">
    <citation type="submission" date="2016-11" db="UniProtKB">
        <authorList>
            <consortium name="WormBaseParasite"/>
        </authorList>
    </citation>
    <scope>IDENTIFICATION</scope>
</reference>
<protein>
    <submittedName>
        <fullName evidence="3">Uncharacterized protein</fullName>
    </submittedName>
</protein>
<evidence type="ECO:0000256" key="1">
    <source>
        <dbReference type="SAM" id="MobiDB-lite"/>
    </source>
</evidence>
<evidence type="ECO:0000313" key="2">
    <source>
        <dbReference type="Proteomes" id="UP000095287"/>
    </source>
</evidence>
<evidence type="ECO:0000313" key="3">
    <source>
        <dbReference type="WBParaSite" id="L893_g13407.t1"/>
    </source>
</evidence>